<organism evidence="1">
    <name type="scientific">marine sediment metagenome</name>
    <dbReference type="NCBI Taxonomy" id="412755"/>
    <lineage>
        <taxon>unclassified sequences</taxon>
        <taxon>metagenomes</taxon>
        <taxon>ecological metagenomes</taxon>
    </lineage>
</organism>
<dbReference type="Gene3D" id="3.40.190.150">
    <property type="entry name" value="Bordetella uptake gene, domain 1"/>
    <property type="match status" value="1"/>
</dbReference>
<comment type="caution">
    <text evidence="1">The sequence shown here is derived from an EMBL/GenBank/DDBJ whole genome shotgun (WGS) entry which is preliminary data.</text>
</comment>
<dbReference type="EMBL" id="BARV01005104">
    <property type="protein sequence ID" value="GAI11151.1"/>
    <property type="molecule type" value="Genomic_DNA"/>
</dbReference>
<protein>
    <submittedName>
        <fullName evidence="1">Uncharacterized protein</fullName>
    </submittedName>
</protein>
<dbReference type="InterPro" id="IPR042100">
    <property type="entry name" value="Bug_dom1"/>
</dbReference>
<gene>
    <name evidence="1" type="ORF">S06H3_10824</name>
</gene>
<name>X1LZB6_9ZZZZ</name>
<dbReference type="AlphaFoldDB" id="X1LZB6"/>
<reference evidence="1" key="1">
    <citation type="journal article" date="2014" name="Front. Microbiol.">
        <title>High frequency of phylogenetically diverse reductive dehalogenase-homologous genes in deep subseafloor sedimentary metagenomes.</title>
        <authorList>
            <person name="Kawai M."/>
            <person name="Futagami T."/>
            <person name="Toyoda A."/>
            <person name="Takaki Y."/>
            <person name="Nishi S."/>
            <person name="Hori S."/>
            <person name="Arai W."/>
            <person name="Tsubouchi T."/>
            <person name="Morono Y."/>
            <person name="Uchiyama I."/>
            <person name="Ito T."/>
            <person name="Fujiyama A."/>
            <person name="Inagaki F."/>
            <person name="Takami H."/>
        </authorList>
    </citation>
    <scope>NUCLEOTIDE SEQUENCE</scope>
    <source>
        <strain evidence="1">Expedition CK06-06</strain>
    </source>
</reference>
<evidence type="ECO:0000313" key="1">
    <source>
        <dbReference type="EMBL" id="GAI11151.1"/>
    </source>
</evidence>
<feature type="non-terminal residue" evidence="1">
    <location>
        <position position="1"/>
    </location>
</feature>
<proteinExistence type="predicted"/>
<sequence>GTTDDVVNILGGRSVPAFNYIQSQPADGHTILAIGDGDLINTVLGRYDYRKITPLASCQHDQGVFWVPVDIPFKDLMEVLENKTTSGLIIYD</sequence>
<accession>X1LZB6</accession>